<evidence type="ECO:0000259" key="1">
    <source>
        <dbReference type="Pfam" id="PF01764"/>
    </source>
</evidence>
<sequence length="402" mass="42714">MSYDQYQAVFALSSLANWVSRRHGVASAIQADYQRVLHATLGSEPAKTAIGTWDVVWGPQIWQAKESVRSDNAMFVAKSSDVNGIAGDVYVVAICATNPSSPYDWLVEDFDVASTVEFAKYDPLASSRPVAAGKLILPKTPVISMGTALGVWHLLNMVSPASAAAPGTTLDAFLKTVEQSGATVIFTGHSLGGALSPTMATWFKSRGLLAGCKDVYCYATAGATPGNAAFAEVCAQMLPPPAIGEKPYQAWNHDMWNTLDVVPHAWVPEMLSEIPHIYDNGMIPGVEAFVFLARINALASGITYSQIANQSLQGTRSGSPPTDTFAFLKQMANQHGTAYQTLIADWLTPVVPLGYALRSAEIDTDALLQVQATRLDEAAAGIRALQAKDRAVFTASTAAAGG</sequence>
<organism evidence="2 3">
    <name type="scientific">Xanthomonas sacchari</name>
    <dbReference type="NCBI Taxonomy" id="56458"/>
    <lineage>
        <taxon>Bacteria</taxon>
        <taxon>Pseudomonadati</taxon>
        <taxon>Pseudomonadota</taxon>
        <taxon>Gammaproteobacteria</taxon>
        <taxon>Lysobacterales</taxon>
        <taxon>Lysobacteraceae</taxon>
        <taxon>Xanthomonas</taxon>
    </lineage>
</organism>
<accession>A0A2P5Z217</accession>
<gene>
    <name evidence="2" type="ORF">XsacCFBP4641_14800</name>
</gene>
<evidence type="ECO:0000313" key="3">
    <source>
        <dbReference type="Proteomes" id="UP000247346"/>
    </source>
</evidence>
<dbReference type="InterPro" id="IPR002921">
    <property type="entry name" value="Fungal_lipase-type"/>
</dbReference>
<dbReference type="Gene3D" id="3.40.50.1820">
    <property type="entry name" value="alpha/beta hydrolase"/>
    <property type="match status" value="1"/>
</dbReference>
<dbReference type="GO" id="GO:0006629">
    <property type="term" value="P:lipid metabolic process"/>
    <property type="evidence" value="ECO:0007669"/>
    <property type="project" value="InterPro"/>
</dbReference>
<dbReference type="SUPFAM" id="SSF53474">
    <property type="entry name" value="alpha/beta-Hydrolases"/>
    <property type="match status" value="1"/>
</dbReference>
<dbReference type="InterPro" id="IPR029058">
    <property type="entry name" value="AB_hydrolase_fold"/>
</dbReference>
<dbReference type="Proteomes" id="UP000247346">
    <property type="component" value="Unassembled WGS sequence"/>
</dbReference>
<dbReference type="RefSeq" id="WP_010341621.1">
    <property type="nucleotide sequence ID" value="NZ_CP132343.1"/>
</dbReference>
<dbReference type="EMBL" id="MDEK01000013">
    <property type="protein sequence ID" value="PPU81518.1"/>
    <property type="molecule type" value="Genomic_DNA"/>
</dbReference>
<reference evidence="2 3" key="1">
    <citation type="submission" date="2016-08" db="EMBL/GenBank/DDBJ databases">
        <authorList>
            <person name="Seilhamer J.J."/>
        </authorList>
    </citation>
    <scope>NUCLEOTIDE SEQUENCE [LARGE SCALE GENOMIC DNA]</scope>
    <source>
        <strain evidence="2 3">CFBP4641</strain>
    </source>
</reference>
<proteinExistence type="predicted"/>
<dbReference type="OrthoDB" id="5522031at2"/>
<feature type="domain" description="Fungal lipase-type" evidence="1">
    <location>
        <begin position="174"/>
        <end position="265"/>
    </location>
</feature>
<dbReference type="Pfam" id="PF01764">
    <property type="entry name" value="Lipase_3"/>
    <property type="match status" value="1"/>
</dbReference>
<dbReference type="AlphaFoldDB" id="A0A2P5Z217"/>
<name>A0A2P5Z217_9XANT</name>
<evidence type="ECO:0000313" key="2">
    <source>
        <dbReference type="EMBL" id="PPU81518.1"/>
    </source>
</evidence>
<comment type="caution">
    <text evidence="2">The sequence shown here is derived from an EMBL/GenBank/DDBJ whole genome shotgun (WGS) entry which is preliminary data.</text>
</comment>
<dbReference type="GeneID" id="93880796"/>
<protein>
    <recommendedName>
        <fullName evidence="1">Fungal lipase-type domain-containing protein</fullName>
    </recommendedName>
</protein>